<name>A0ABU8ESL0_9GAMM</name>
<evidence type="ECO:0000256" key="8">
    <source>
        <dbReference type="SAM" id="Phobius"/>
    </source>
</evidence>
<dbReference type="RefSeq" id="WP_336435266.1">
    <property type="nucleotide sequence ID" value="NZ_JBAWKS010000001.1"/>
</dbReference>
<proteinExistence type="inferred from homology"/>
<evidence type="ECO:0000256" key="1">
    <source>
        <dbReference type="ARBA" id="ARBA00004429"/>
    </source>
</evidence>
<protein>
    <submittedName>
        <fullName evidence="9">TIGR01620 family protein</fullName>
    </submittedName>
</protein>
<evidence type="ECO:0000313" key="9">
    <source>
        <dbReference type="EMBL" id="MEI4549876.1"/>
    </source>
</evidence>
<feature type="transmembrane region" description="Helical" evidence="8">
    <location>
        <begin position="66"/>
        <end position="88"/>
    </location>
</feature>
<comment type="similarity">
    <text evidence="2">Belongs to the UPF0283 family.</text>
</comment>
<comment type="caution">
    <text evidence="9">The sequence shown here is derived from an EMBL/GenBank/DDBJ whole genome shotgun (WGS) entry which is preliminary data.</text>
</comment>
<keyword evidence="4" id="KW-0997">Cell inner membrane</keyword>
<dbReference type="EMBL" id="JBAWKS010000001">
    <property type="protein sequence ID" value="MEI4549876.1"/>
    <property type="molecule type" value="Genomic_DNA"/>
</dbReference>
<feature type="transmembrane region" description="Helical" evidence="8">
    <location>
        <begin position="94"/>
        <end position="117"/>
    </location>
</feature>
<dbReference type="Pfam" id="PF05128">
    <property type="entry name" value="DUF697"/>
    <property type="match status" value="1"/>
</dbReference>
<accession>A0ABU8ESL0</accession>
<gene>
    <name evidence="9" type="ORF">WAE96_09300</name>
</gene>
<keyword evidence="3" id="KW-1003">Cell membrane</keyword>
<evidence type="ECO:0000256" key="2">
    <source>
        <dbReference type="ARBA" id="ARBA00008255"/>
    </source>
</evidence>
<dbReference type="NCBIfam" id="TIGR01620">
    <property type="entry name" value="hyp_HI0043"/>
    <property type="match status" value="1"/>
</dbReference>
<evidence type="ECO:0000256" key="5">
    <source>
        <dbReference type="ARBA" id="ARBA00022692"/>
    </source>
</evidence>
<keyword evidence="7 8" id="KW-0472">Membrane</keyword>
<evidence type="ECO:0000256" key="3">
    <source>
        <dbReference type="ARBA" id="ARBA00022475"/>
    </source>
</evidence>
<dbReference type="Proteomes" id="UP001382455">
    <property type="component" value="Unassembled WGS sequence"/>
</dbReference>
<keyword evidence="5 8" id="KW-0812">Transmembrane</keyword>
<organism evidence="9 10">
    <name type="scientific">Pseudoalteromonas spongiae</name>
    <dbReference type="NCBI Taxonomy" id="298657"/>
    <lineage>
        <taxon>Bacteria</taxon>
        <taxon>Pseudomonadati</taxon>
        <taxon>Pseudomonadota</taxon>
        <taxon>Gammaproteobacteria</taxon>
        <taxon>Alteromonadales</taxon>
        <taxon>Pseudoalteromonadaceae</taxon>
        <taxon>Pseudoalteromonas</taxon>
    </lineage>
</organism>
<evidence type="ECO:0000256" key="6">
    <source>
        <dbReference type="ARBA" id="ARBA00022989"/>
    </source>
</evidence>
<dbReference type="PANTHER" id="PTHR39342:SF1">
    <property type="entry name" value="UPF0283 MEMBRANE PROTEIN YCJF"/>
    <property type="match status" value="1"/>
</dbReference>
<evidence type="ECO:0000313" key="10">
    <source>
        <dbReference type="Proteomes" id="UP001382455"/>
    </source>
</evidence>
<feature type="transmembrane region" description="Helical" evidence="8">
    <location>
        <begin position="203"/>
        <end position="226"/>
    </location>
</feature>
<keyword evidence="6 8" id="KW-1133">Transmembrane helix</keyword>
<dbReference type="InterPro" id="IPR006507">
    <property type="entry name" value="UPF0283"/>
</dbReference>
<dbReference type="InterPro" id="IPR021147">
    <property type="entry name" value="DUF697"/>
</dbReference>
<evidence type="ECO:0000256" key="7">
    <source>
        <dbReference type="ARBA" id="ARBA00023136"/>
    </source>
</evidence>
<keyword evidence="10" id="KW-1185">Reference proteome</keyword>
<sequence>MSELQQGRVIKECDPQNDSQLDSLLKQSEQLQQGKVVAQSHSELEMAETPLETELDSLTKHTKPNWLARIFVLSLVTLVLSEVIFTIIEATSTSPFLAAVYGVAVSTALALVGKVAFREFRLLRKLKNTKIQQHDAARLMHSVQIGEAERFLTKINGHLSNDKLAQMLPKLDAHHTDQEVMSLYANTVLVEQDEKAQNIIKKYASTSGVMVAISPIALVDMAVVLWRSTKMIEDITQVYGLPLGYVSRIKLYRMTLKQMLFAGSAELISDFATTALSAELAGKLSARAAQGVSVSIFTARIGYKAMELSRPLPGLPNKKNLLTSCVKLAIDSVKSKDSGQSGK</sequence>
<reference evidence="9 10" key="1">
    <citation type="submission" date="2023-12" db="EMBL/GenBank/DDBJ databases">
        <title>Friends and Foes: Symbiotic and Algicidal bacterial influence on Karenia brevis blooms.</title>
        <authorList>
            <person name="Fei C."/>
            <person name="Mohamed A.R."/>
            <person name="Booker A."/>
            <person name="Arshad M."/>
            <person name="Klass S."/>
            <person name="Ahn S."/>
            <person name="Gilbert P.M."/>
            <person name="Heil C.A."/>
            <person name="Martinez J.M."/>
            <person name="Amin S.A."/>
        </authorList>
    </citation>
    <scope>NUCLEOTIDE SEQUENCE [LARGE SCALE GENOMIC DNA]</scope>
    <source>
        <strain evidence="9 10">CE15</strain>
    </source>
</reference>
<evidence type="ECO:0000256" key="4">
    <source>
        <dbReference type="ARBA" id="ARBA00022519"/>
    </source>
</evidence>
<dbReference type="PANTHER" id="PTHR39342">
    <property type="entry name" value="UPF0283 MEMBRANE PROTEIN YCJF"/>
    <property type="match status" value="1"/>
</dbReference>
<comment type="subcellular location">
    <subcellularLocation>
        <location evidence="1">Cell inner membrane</location>
        <topology evidence="1">Multi-pass membrane protein</topology>
    </subcellularLocation>
</comment>